<dbReference type="EMBL" id="LR797072">
    <property type="protein sequence ID" value="CAB4184474.1"/>
    <property type="molecule type" value="Genomic_DNA"/>
</dbReference>
<reference evidence="3" key="1">
    <citation type="submission" date="2020-05" db="EMBL/GenBank/DDBJ databases">
        <authorList>
            <person name="Chiriac C."/>
            <person name="Salcher M."/>
            <person name="Ghai R."/>
            <person name="Kavagutti S V."/>
        </authorList>
    </citation>
    <scope>NUCLEOTIDE SEQUENCE</scope>
</reference>
<organism evidence="3">
    <name type="scientific">uncultured Caudovirales phage</name>
    <dbReference type="NCBI Taxonomy" id="2100421"/>
    <lineage>
        <taxon>Viruses</taxon>
        <taxon>Duplodnaviria</taxon>
        <taxon>Heunggongvirae</taxon>
        <taxon>Uroviricota</taxon>
        <taxon>Caudoviricetes</taxon>
        <taxon>Peduoviridae</taxon>
        <taxon>Maltschvirus</taxon>
        <taxon>Maltschvirus maltsch</taxon>
    </lineage>
</organism>
<feature type="region of interest" description="Disordered" evidence="1">
    <location>
        <begin position="1"/>
        <end position="46"/>
    </location>
</feature>
<gene>
    <name evidence="2" type="ORF">UFOVP1113_9</name>
    <name evidence="4" type="ORF">UFOVP1563_45</name>
    <name evidence="3" type="ORF">UFOVP1627_27</name>
</gene>
<name>A0A6J5SZD0_9CAUD</name>
<sequence length="469" mass="51788">MADETPALLKPPVAKQPTAPKAPSTLGKSLGTEMGRTPTRTASPQKINSQIPEAREILSMGEEKAKLAQRHAALGGEIAKVEQQKKEILAQGELEVATNQKRSAQVAMDGYNQVLKDFPGAEFHPTANNIQSLATIFGLTALIGETMGGEGQMSAMNALSSMNGMMQGWQQGRSDLWQREKIQYEQAMNRVKTIHDTAYKAMDTALKTLPYDREEGMMLAKQAAVALNSPTLMHLTEQGQIERAYKLIEDSQKNLKMVFDMRIKQEDNNRREQEAVKKAGKDEKKASVQTQKEVGKIMVYESLANGLENLKKTFKPEYANLGVLGFGADLSLEAKRRLGGEVGEGAVAWWGRYNQLQAPNRHALFGATLTGNELKNYQTFTAKPSDAANIVTSFLDNQIGYSRNESNVKKEYVKNEGVDISGIKSPEYLTTHDMKKPHAVGDEVSHGGKRYRVTNVIPGEEHDPELEPI</sequence>
<feature type="region of interest" description="Disordered" evidence="1">
    <location>
        <begin position="266"/>
        <end position="287"/>
    </location>
</feature>
<evidence type="ECO:0000313" key="4">
    <source>
        <dbReference type="EMBL" id="CAB5229980.1"/>
    </source>
</evidence>
<protein>
    <submittedName>
        <fullName evidence="3">Uncharacterized protein</fullName>
    </submittedName>
</protein>
<proteinExistence type="predicted"/>
<dbReference type="EMBL" id="LR798404">
    <property type="protein sequence ID" value="CAB5229980.1"/>
    <property type="molecule type" value="Genomic_DNA"/>
</dbReference>
<evidence type="ECO:0000256" key="1">
    <source>
        <dbReference type="SAM" id="MobiDB-lite"/>
    </source>
</evidence>
<accession>A0A6J5SZD0</accession>
<dbReference type="EMBL" id="LR797484">
    <property type="protein sequence ID" value="CAB4219767.1"/>
    <property type="molecule type" value="Genomic_DNA"/>
</dbReference>
<evidence type="ECO:0000313" key="2">
    <source>
        <dbReference type="EMBL" id="CAB4184474.1"/>
    </source>
</evidence>
<feature type="compositionally biased region" description="Basic and acidic residues" evidence="1">
    <location>
        <begin position="266"/>
        <end position="286"/>
    </location>
</feature>
<evidence type="ECO:0000313" key="3">
    <source>
        <dbReference type="EMBL" id="CAB4219767.1"/>
    </source>
</evidence>